<evidence type="ECO:0000313" key="2">
    <source>
        <dbReference type="EMBL" id="VDN06542.1"/>
    </source>
</evidence>
<comment type="similarity">
    <text evidence="1">Belongs to the heparin-binding growth factors family.</text>
</comment>
<gene>
    <name evidence="2" type="ORF">TCLT_LOCUS8949</name>
</gene>
<dbReference type="SUPFAM" id="SSF50353">
    <property type="entry name" value="Cytokine"/>
    <property type="match status" value="1"/>
</dbReference>
<evidence type="ECO:0000256" key="1">
    <source>
        <dbReference type="ARBA" id="ARBA00007936"/>
    </source>
</evidence>
<proteinExistence type="inferred from homology"/>
<dbReference type="InterPro" id="IPR002209">
    <property type="entry name" value="Fibroblast_GF_fam"/>
</dbReference>
<name>A0A0N5D7C0_THECL</name>
<dbReference type="STRING" id="103827.A0A0N5D7C0"/>
<dbReference type="Proteomes" id="UP000276776">
    <property type="component" value="Unassembled WGS sequence"/>
</dbReference>
<dbReference type="PANTHER" id="PTHR11486">
    <property type="entry name" value="FIBROBLAST GROWTH FACTOR"/>
    <property type="match status" value="1"/>
</dbReference>
<dbReference type="EMBL" id="UYYF01004707">
    <property type="protein sequence ID" value="VDN06542.1"/>
    <property type="molecule type" value="Genomic_DNA"/>
</dbReference>
<keyword evidence="3" id="KW-1185">Reference proteome</keyword>
<protein>
    <submittedName>
        <fullName evidence="4">Signal transduction protein</fullName>
    </submittedName>
</protein>
<dbReference type="Pfam" id="PF00167">
    <property type="entry name" value="FGF"/>
    <property type="match status" value="1"/>
</dbReference>
<evidence type="ECO:0000313" key="3">
    <source>
        <dbReference type="Proteomes" id="UP000276776"/>
    </source>
</evidence>
<sequence length="144" mass="16674">MFVGEPLDRKLLSHWLQIRLLTISQVTNMILTSEAVTVWQLYSHCSSAFVQIFSKHANARGRQLNHCLTDFLIEMDNKGRVQMKNAVTGKLVCFNKRGRISIRNNTADEKCLFHERLTASGYTMLESAWKQNFFLGFNRCMSIR</sequence>
<dbReference type="SMART" id="SM00442">
    <property type="entry name" value="FGF"/>
    <property type="match status" value="1"/>
</dbReference>
<dbReference type="InterPro" id="IPR008996">
    <property type="entry name" value="IL1/FGF"/>
</dbReference>
<dbReference type="WBParaSite" id="TCLT_0000896001-mRNA-1">
    <property type="protein sequence ID" value="TCLT_0000896001-mRNA-1"/>
    <property type="gene ID" value="TCLT_0000896001"/>
</dbReference>
<reference evidence="2 3" key="2">
    <citation type="submission" date="2018-11" db="EMBL/GenBank/DDBJ databases">
        <authorList>
            <consortium name="Pathogen Informatics"/>
        </authorList>
    </citation>
    <scope>NUCLEOTIDE SEQUENCE [LARGE SCALE GENOMIC DNA]</scope>
</reference>
<dbReference type="Gene3D" id="2.80.10.50">
    <property type="match status" value="1"/>
</dbReference>
<accession>A0A0N5D7C0</accession>
<organism evidence="4">
    <name type="scientific">Thelazia callipaeda</name>
    <name type="common">Oriental eyeworm</name>
    <name type="synonym">Parasitic nematode</name>
    <dbReference type="NCBI Taxonomy" id="103827"/>
    <lineage>
        <taxon>Eukaryota</taxon>
        <taxon>Metazoa</taxon>
        <taxon>Ecdysozoa</taxon>
        <taxon>Nematoda</taxon>
        <taxon>Chromadorea</taxon>
        <taxon>Rhabditida</taxon>
        <taxon>Spirurina</taxon>
        <taxon>Spiruromorpha</taxon>
        <taxon>Thelazioidea</taxon>
        <taxon>Thelaziidae</taxon>
        <taxon>Thelazia</taxon>
    </lineage>
</organism>
<dbReference type="CDD" id="cd23307">
    <property type="entry name" value="beta-trefoil_FGF8-like"/>
    <property type="match status" value="1"/>
</dbReference>
<evidence type="ECO:0000313" key="4">
    <source>
        <dbReference type="WBParaSite" id="TCLT_0000896001-mRNA-1"/>
    </source>
</evidence>
<reference evidence="4" key="1">
    <citation type="submission" date="2017-02" db="UniProtKB">
        <authorList>
            <consortium name="WormBaseParasite"/>
        </authorList>
    </citation>
    <scope>IDENTIFICATION</scope>
</reference>
<dbReference type="OrthoDB" id="5988014at2759"/>
<dbReference type="AlphaFoldDB" id="A0A0N5D7C0"/>
<dbReference type="GO" id="GO:0008083">
    <property type="term" value="F:growth factor activity"/>
    <property type="evidence" value="ECO:0007669"/>
    <property type="project" value="InterPro"/>
</dbReference>